<dbReference type="InParanoid" id="W2S1Q0"/>
<dbReference type="EMBL" id="KB822718">
    <property type="protein sequence ID" value="ETN42510.1"/>
    <property type="molecule type" value="Genomic_DNA"/>
</dbReference>
<dbReference type="OrthoDB" id="5304367at2759"/>
<organism evidence="2 3">
    <name type="scientific">Cyphellophora europaea (strain CBS 101466)</name>
    <name type="common">Phialophora europaea</name>
    <dbReference type="NCBI Taxonomy" id="1220924"/>
    <lineage>
        <taxon>Eukaryota</taxon>
        <taxon>Fungi</taxon>
        <taxon>Dikarya</taxon>
        <taxon>Ascomycota</taxon>
        <taxon>Pezizomycotina</taxon>
        <taxon>Eurotiomycetes</taxon>
        <taxon>Chaetothyriomycetidae</taxon>
        <taxon>Chaetothyriales</taxon>
        <taxon>Cyphellophoraceae</taxon>
        <taxon>Cyphellophora</taxon>
    </lineage>
</organism>
<proteinExistence type="predicted"/>
<dbReference type="Proteomes" id="UP000030752">
    <property type="component" value="Unassembled WGS sequence"/>
</dbReference>
<accession>W2S1Q0</accession>
<protein>
    <submittedName>
        <fullName evidence="2">Uncharacterized protein</fullName>
    </submittedName>
</protein>
<feature type="compositionally biased region" description="Low complexity" evidence="1">
    <location>
        <begin position="70"/>
        <end position="97"/>
    </location>
</feature>
<dbReference type="GeneID" id="19969006"/>
<sequence>MAVLLYTYRSNLAGHHSVTSISAAKRNAALHRHADGGQLDMRRESLRRHGVLDQVEGTKGVELFRNARAPAANSTSTSTSTAVGAGAGAGTTNSSAPTPVPEAVHGPDLSSPPPPPAEQKQTKNAPTGEEAVRGSGAGGQQPERAARTEVEGGLEGWKGEGGRGRFRGPPPPSA</sequence>
<dbReference type="HOGENOM" id="CLU_1539982_0_0_1"/>
<dbReference type="RefSeq" id="XP_008714246.1">
    <property type="nucleotide sequence ID" value="XM_008716024.1"/>
</dbReference>
<name>W2S1Q0_CYPE1</name>
<keyword evidence="3" id="KW-1185">Reference proteome</keyword>
<evidence type="ECO:0000313" key="3">
    <source>
        <dbReference type="Proteomes" id="UP000030752"/>
    </source>
</evidence>
<dbReference type="VEuPathDB" id="FungiDB:HMPREF1541_01667"/>
<reference evidence="2 3" key="1">
    <citation type="submission" date="2013-03" db="EMBL/GenBank/DDBJ databases">
        <title>The Genome Sequence of Phialophora europaea CBS 101466.</title>
        <authorList>
            <consortium name="The Broad Institute Genomics Platform"/>
            <person name="Cuomo C."/>
            <person name="de Hoog S."/>
            <person name="Gorbushina A."/>
            <person name="Walker B."/>
            <person name="Young S.K."/>
            <person name="Zeng Q."/>
            <person name="Gargeya S."/>
            <person name="Fitzgerald M."/>
            <person name="Haas B."/>
            <person name="Abouelleil A."/>
            <person name="Allen A.W."/>
            <person name="Alvarado L."/>
            <person name="Arachchi H.M."/>
            <person name="Berlin A.M."/>
            <person name="Chapman S.B."/>
            <person name="Gainer-Dewar J."/>
            <person name="Goldberg J."/>
            <person name="Griggs A."/>
            <person name="Gujja S."/>
            <person name="Hansen M."/>
            <person name="Howarth C."/>
            <person name="Imamovic A."/>
            <person name="Ireland A."/>
            <person name="Larimer J."/>
            <person name="McCowan C."/>
            <person name="Murphy C."/>
            <person name="Pearson M."/>
            <person name="Poon T.W."/>
            <person name="Priest M."/>
            <person name="Roberts A."/>
            <person name="Saif S."/>
            <person name="Shea T."/>
            <person name="Sisk P."/>
            <person name="Sykes S."/>
            <person name="Wortman J."/>
            <person name="Nusbaum C."/>
            <person name="Birren B."/>
        </authorList>
    </citation>
    <scope>NUCLEOTIDE SEQUENCE [LARGE SCALE GENOMIC DNA]</scope>
    <source>
        <strain evidence="2 3">CBS 101466</strain>
    </source>
</reference>
<dbReference type="AlphaFoldDB" id="W2S1Q0"/>
<gene>
    <name evidence="2" type="ORF">HMPREF1541_01667</name>
</gene>
<evidence type="ECO:0000256" key="1">
    <source>
        <dbReference type="SAM" id="MobiDB-lite"/>
    </source>
</evidence>
<feature type="region of interest" description="Disordered" evidence="1">
    <location>
        <begin position="70"/>
        <end position="174"/>
    </location>
</feature>
<evidence type="ECO:0000313" key="2">
    <source>
        <dbReference type="EMBL" id="ETN42510.1"/>
    </source>
</evidence>